<feature type="domain" description="MmgE/PrpD C-terminal" evidence="3">
    <location>
        <begin position="298"/>
        <end position="463"/>
    </location>
</feature>
<dbReference type="InterPro" id="IPR042183">
    <property type="entry name" value="MmgE/PrpD_sf_1"/>
</dbReference>
<dbReference type="InterPro" id="IPR036148">
    <property type="entry name" value="MmgE/PrpD_sf"/>
</dbReference>
<evidence type="ECO:0000259" key="2">
    <source>
        <dbReference type="Pfam" id="PF03972"/>
    </source>
</evidence>
<dbReference type="InterPro" id="IPR005656">
    <property type="entry name" value="MmgE_PrpD"/>
</dbReference>
<dbReference type="InterPro" id="IPR042188">
    <property type="entry name" value="MmgE/PrpD_sf_2"/>
</dbReference>
<feature type="domain" description="MmgE/PrpD N-terminal" evidence="2">
    <location>
        <begin position="32"/>
        <end position="271"/>
    </location>
</feature>
<proteinExistence type="inferred from homology"/>
<dbReference type="Gene3D" id="3.30.1330.120">
    <property type="entry name" value="2-methylcitrate dehydratase PrpD"/>
    <property type="match status" value="1"/>
</dbReference>
<dbReference type="RefSeq" id="WP_345147804.1">
    <property type="nucleotide sequence ID" value="NZ_BAABEO010000002.1"/>
</dbReference>
<evidence type="ECO:0000256" key="1">
    <source>
        <dbReference type="ARBA" id="ARBA00006174"/>
    </source>
</evidence>
<sequence length="488" mass="50663">MTATAEGNASTGTTAGAAVPGPTLSARLAGFTAATVAHLPARIRADALARVTDTLGISLAARDTEPVRAALDLVRGWGGHAQASVFGYPDRVPAPAAALVNGTAAHALDFDDTHVPSILHPSASVVPAALAAAEEAGASGEVFLAAVAAGNEIAIRLGMAAHDEDLNNNVFFERGFHATSICGAIGSAAAAAAAYGLDADGIRHAMGIACSMGAGLLEANRVGGTVKRVHCGWAAHSGVVAAQMAARGITAPDSVLEGRFGFFNAYTGMHPLAAEALEALVGDLGERWELDNCFMKPYPTNVFTHTGIDAARRLAARGIAAADIERVELSVPMAVTRTIAQPREAKISPQSPYHAQFSGPFTFAIGFHGGTGLGVYLDDFTQETLDNPSIRRLASTVHYVPDDECEAIYPRHFPTIARVTLADGTLVEEKVLANLGTAERPLTPEQVRLKFDLNVCILGAERARALSARLDGLAEAADANQLLAGIDW</sequence>
<dbReference type="Gene3D" id="1.10.4100.10">
    <property type="entry name" value="2-methylcitrate dehydratase PrpD"/>
    <property type="match status" value="1"/>
</dbReference>
<dbReference type="Proteomes" id="UP001500752">
    <property type="component" value="Unassembled WGS sequence"/>
</dbReference>
<dbReference type="InterPro" id="IPR045336">
    <property type="entry name" value="MmgE_PrpD_N"/>
</dbReference>
<gene>
    <name evidence="4" type="ORF">GCM10023081_02090</name>
</gene>
<dbReference type="Pfam" id="PF19305">
    <property type="entry name" value="MmgE_PrpD_C"/>
    <property type="match status" value="1"/>
</dbReference>
<evidence type="ECO:0000313" key="5">
    <source>
        <dbReference type="Proteomes" id="UP001500752"/>
    </source>
</evidence>
<evidence type="ECO:0000313" key="4">
    <source>
        <dbReference type="EMBL" id="GAA3666840.1"/>
    </source>
</evidence>
<keyword evidence="5" id="KW-1185">Reference proteome</keyword>
<dbReference type="PANTHER" id="PTHR16943">
    <property type="entry name" value="2-METHYLCITRATE DEHYDRATASE-RELATED"/>
    <property type="match status" value="1"/>
</dbReference>
<comment type="caution">
    <text evidence="4">The sequence shown here is derived from an EMBL/GenBank/DDBJ whole genome shotgun (WGS) entry which is preliminary data.</text>
</comment>
<accession>A0ABP7BSD7</accession>
<dbReference type="InterPro" id="IPR045337">
    <property type="entry name" value="MmgE_PrpD_C"/>
</dbReference>
<dbReference type="SUPFAM" id="SSF103378">
    <property type="entry name" value="2-methylcitrate dehydratase PrpD"/>
    <property type="match status" value="1"/>
</dbReference>
<evidence type="ECO:0000259" key="3">
    <source>
        <dbReference type="Pfam" id="PF19305"/>
    </source>
</evidence>
<dbReference type="PANTHER" id="PTHR16943:SF8">
    <property type="entry name" value="2-METHYLCITRATE DEHYDRATASE"/>
    <property type="match status" value="1"/>
</dbReference>
<protein>
    <submittedName>
        <fullName evidence="4">MmgE/PrpD family protein</fullName>
    </submittedName>
</protein>
<comment type="similarity">
    <text evidence="1">Belongs to the PrpD family.</text>
</comment>
<dbReference type="Pfam" id="PF03972">
    <property type="entry name" value="MmgE_PrpD_N"/>
    <property type="match status" value="1"/>
</dbReference>
<reference evidence="5" key="1">
    <citation type="journal article" date="2019" name="Int. J. Syst. Evol. Microbiol.">
        <title>The Global Catalogue of Microorganisms (GCM) 10K type strain sequencing project: providing services to taxonomists for standard genome sequencing and annotation.</title>
        <authorList>
            <consortium name="The Broad Institute Genomics Platform"/>
            <consortium name="The Broad Institute Genome Sequencing Center for Infectious Disease"/>
            <person name="Wu L."/>
            <person name="Ma J."/>
        </authorList>
    </citation>
    <scope>NUCLEOTIDE SEQUENCE [LARGE SCALE GENOMIC DNA]</scope>
    <source>
        <strain evidence="5">JCM 30742</strain>
    </source>
</reference>
<dbReference type="EMBL" id="BAABEO010000002">
    <property type="protein sequence ID" value="GAA3666840.1"/>
    <property type="molecule type" value="Genomic_DNA"/>
</dbReference>
<organism evidence="4 5">
    <name type="scientific">Arthrobacter ginkgonis</name>
    <dbReference type="NCBI Taxonomy" id="1630594"/>
    <lineage>
        <taxon>Bacteria</taxon>
        <taxon>Bacillati</taxon>
        <taxon>Actinomycetota</taxon>
        <taxon>Actinomycetes</taxon>
        <taxon>Micrococcales</taxon>
        <taxon>Micrococcaceae</taxon>
        <taxon>Arthrobacter</taxon>
    </lineage>
</organism>
<name>A0ABP7BSD7_9MICC</name>